<comment type="caution">
    <text evidence="2">The sequence shown here is derived from an EMBL/GenBank/DDBJ whole genome shotgun (WGS) entry which is preliminary data.</text>
</comment>
<keyword evidence="1" id="KW-0812">Transmembrane</keyword>
<feature type="transmembrane region" description="Helical" evidence="1">
    <location>
        <begin position="466"/>
        <end position="489"/>
    </location>
</feature>
<keyword evidence="1" id="KW-1133">Transmembrane helix</keyword>
<dbReference type="EMBL" id="JARXVQ010000001">
    <property type="protein sequence ID" value="MDH6181716.1"/>
    <property type="molecule type" value="Genomic_DNA"/>
</dbReference>
<feature type="transmembrane region" description="Helical" evidence="1">
    <location>
        <begin position="261"/>
        <end position="280"/>
    </location>
</feature>
<keyword evidence="1" id="KW-0472">Membrane</keyword>
<keyword evidence="3" id="KW-1185">Reference proteome</keyword>
<protein>
    <recommendedName>
        <fullName evidence="4">Membrane protein DUF2142</fullName>
    </recommendedName>
</protein>
<evidence type="ECO:0000256" key="1">
    <source>
        <dbReference type="SAM" id="Phobius"/>
    </source>
</evidence>
<dbReference type="RefSeq" id="WP_322134022.1">
    <property type="nucleotide sequence ID" value="NZ_CP085036.1"/>
</dbReference>
<organism evidence="2 3">
    <name type="scientific">Antiquaquibacter oligotrophicus</name>
    <dbReference type="NCBI Taxonomy" id="2880260"/>
    <lineage>
        <taxon>Bacteria</taxon>
        <taxon>Bacillati</taxon>
        <taxon>Actinomycetota</taxon>
        <taxon>Actinomycetes</taxon>
        <taxon>Micrococcales</taxon>
        <taxon>Microbacteriaceae</taxon>
        <taxon>Antiquaquibacter</taxon>
    </lineage>
</organism>
<sequence length="517" mass="54082">MPARRSTPRAWVVFLVGWLLFSSLSALWSLATPFGASPDEPAHLIKAASTVRGAFNNADAGAGSFVEVPQYLAWTHAQTCTAFNAEVTAACVLEPPGDDFATVEATTTAGRYNPTYYLAVGVPSLVAQDGGGIYAMRILSGMITSVFLALTLVVLTSWRSRVVPMIGFATALTPMVFFLSGSVNPNSLEVAATLAAFAAVAAVILKPDPGLLAGRATIIAIAGVVAANTRAISPIWVAIAVLVPFIFVSREQFARLVRTRAVIVSAAVVAVGAIAALLWLRLTNTVSTASEAGGEAQEVPYAGESPVVGFGLMIVRFAQHLREMIGVFGWLDTAAPSEVYALWGLLIGSLVVWAVVLLRGRALVFALTVVVLVPVVPALIQAAFITSGGWIWQGRYALPVFVIAAVGLGIVLADRLRLSSRSMTILVTLVAALWGVCHVLAYTAGIQRYSVGASGSWFAMFAEPQWQPPGGIVLTLAAFTAVTAVAAVLGARLSLAGNGELGAVEQVPEDVEPTLAR</sequence>
<feature type="transmembrane region" description="Helical" evidence="1">
    <location>
        <begin position="363"/>
        <end position="384"/>
    </location>
</feature>
<dbReference type="Pfam" id="PF09913">
    <property type="entry name" value="DUF2142"/>
    <property type="match status" value="1"/>
</dbReference>
<feature type="transmembrane region" description="Helical" evidence="1">
    <location>
        <begin position="212"/>
        <end position="227"/>
    </location>
</feature>
<gene>
    <name evidence="2" type="ORF">M2152_001898</name>
</gene>
<evidence type="ECO:0000313" key="2">
    <source>
        <dbReference type="EMBL" id="MDH6181716.1"/>
    </source>
</evidence>
<feature type="transmembrane region" description="Helical" evidence="1">
    <location>
        <begin position="396"/>
        <end position="413"/>
    </location>
</feature>
<feature type="transmembrane region" description="Helical" evidence="1">
    <location>
        <begin position="233"/>
        <end position="249"/>
    </location>
</feature>
<feature type="transmembrane region" description="Helical" evidence="1">
    <location>
        <begin position="425"/>
        <end position="446"/>
    </location>
</feature>
<proteinExistence type="predicted"/>
<accession>A0ABT6KNY6</accession>
<feature type="transmembrane region" description="Helical" evidence="1">
    <location>
        <begin position="162"/>
        <end position="181"/>
    </location>
</feature>
<reference evidence="2 3" key="1">
    <citation type="submission" date="2023-04" db="EMBL/GenBank/DDBJ databases">
        <title>Genome Encyclopedia of Bacteria and Archaea VI: Functional Genomics of Type Strains.</title>
        <authorList>
            <person name="Whitman W."/>
        </authorList>
    </citation>
    <scope>NUCLEOTIDE SEQUENCE [LARGE SCALE GENOMIC DNA]</scope>
    <source>
        <strain evidence="2 3">SG_E_30_P1</strain>
    </source>
</reference>
<feature type="transmembrane region" description="Helical" evidence="1">
    <location>
        <begin position="134"/>
        <end position="155"/>
    </location>
</feature>
<dbReference type="Proteomes" id="UP001160142">
    <property type="component" value="Unassembled WGS sequence"/>
</dbReference>
<feature type="transmembrane region" description="Helical" evidence="1">
    <location>
        <begin position="187"/>
        <end position="205"/>
    </location>
</feature>
<name>A0ABT6KNY6_9MICO</name>
<evidence type="ECO:0000313" key="3">
    <source>
        <dbReference type="Proteomes" id="UP001160142"/>
    </source>
</evidence>
<feature type="transmembrane region" description="Helical" evidence="1">
    <location>
        <begin position="340"/>
        <end position="358"/>
    </location>
</feature>
<dbReference type="InterPro" id="IPR018674">
    <property type="entry name" value="DUF2142_membrane"/>
</dbReference>
<evidence type="ECO:0008006" key="4">
    <source>
        <dbReference type="Google" id="ProtNLM"/>
    </source>
</evidence>